<dbReference type="RefSeq" id="WP_028326464.1">
    <property type="nucleotide sequence ID" value="NZ_LT906453.1"/>
</dbReference>
<proteinExistence type="predicted"/>
<gene>
    <name evidence="1" type="ORF">SAMEA4475696_01968</name>
</gene>
<dbReference type="STRING" id="1121387.GCA_000429885_00336"/>
<dbReference type="AlphaFoldDB" id="A0A239VQS0"/>
<sequence>MNHPRLAPTVRVLDRGPGCLHIGHSPSHGIVIDGLNPSEIHYLRALETDSNTTLTQRDIPARAPQLNQLLTDANLTHTTNTTPLNICVTGHNDLATGLRTTLHNNGHHLISEPHPERPHPHIDLAILTDIGGVPYIDAHHWNKANIPHLPVTLDGCTITIGPWITPEGPCLHCIDLTRSDEDPAWPHLLAQTSGRHTWDTTDHCGNQTARTALAIWLTTTIQRLATDPTTLTRENHTSLTWNLLDASASHTTWNIHPHCPTHTP</sequence>
<dbReference type="Gene3D" id="3.40.50.720">
    <property type="entry name" value="NAD(P)-binding Rossmann-like Domain"/>
    <property type="match status" value="1"/>
</dbReference>
<keyword evidence="2" id="KW-1185">Reference proteome</keyword>
<evidence type="ECO:0000313" key="1">
    <source>
        <dbReference type="EMBL" id="SNV24043.1"/>
    </source>
</evidence>
<dbReference type="KEGG" id="dco:SAMEA4475696_1968"/>
<protein>
    <recommendedName>
        <fullName evidence="3">Bacteriocin biosynthesis cyclodehydratase domain</fullName>
    </recommendedName>
</protein>
<dbReference type="Proteomes" id="UP000242637">
    <property type="component" value="Chromosome 1"/>
</dbReference>
<name>A0A239VQS0_9MICO</name>
<organism evidence="1 2">
    <name type="scientific">Dermatophilus congolensis</name>
    <dbReference type="NCBI Taxonomy" id="1863"/>
    <lineage>
        <taxon>Bacteria</taxon>
        <taxon>Bacillati</taxon>
        <taxon>Actinomycetota</taxon>
        <taxon>Actinomycetes</taxon>
        <taxon>Micrococcales</taxon>
        <taxon>Dermatophilaceae</taxon>
        <taxon>Dermatophilus</taxon>
    </lineage>
</organism>
<accession>A0A239VQS0</accession>
<evidence type="ECO:0000313" key="2">
    <source>
        <dbReference type="Proteomes" id="UP000242637"/>
    </source>
</evidence>
<reference evidence="1 2" key="1">
    <citation type="submission" date="2017-06" db="EMBL/GenBank/DDBJ databases">
        <authorList>
            <consortium name="Pathogen Informatics"/>
        </authorList>
    </citation>
    <scope>NUCLEOTIDE SEQUENCE [LARGE SCALE GENOMIC DNA]</scope>
    <source>
        <strain evidence="1 2">NCTC13039</strain>
    </source>
</reference>
<dbReference type="OrthoDB" id="4426339at2"/>
<evidence type="ECO:0008006" key="3">
    <source>
        <dbReference type="Google" id="ProtNLM"/>
    </source>
</evidence>
<dbReference type="EMBL" id="LT906453">
    <property type="protein sequence ID" value="SNV24043.1"/>
    <property type="molecule type" value="Genomic_DNA"/>
</dbReference>
<dbReference type="GeneID" id="63460148"/>